<dbReference type="InterPro" id="IPR023214">
    <property type="entry name" value="HAD_sf"/>
</dbReference>
<dbReference type="Gene3D" id="3.40.50.1000">
    <property type="entry name" value="HAD superfamily/HAD-like"/>
    <property type="match status" value="1"/>
</dbReference>
<dbReference type="PROSITE" id="PS01229">
    <property type="entry name" value="COF_2"/>
    <property type="match status" value="1"/>
</dbReference>
<comment type="caution">
    <text evidence="1">The sequence shown here is derived from an EMBL/GenBank/DDBJ whole genome shotgun (WGS) entry which is preliminary data.</text>
</comment>
<dbReference type="PROSITE" id="PS01228">
    <property type="entry name" value="COF_1"/>
    <property type="match status" value="1"/>
</dbReference>
<evidence type="ECO:0000313" key="2">
    <source>
        <dbReference type="Proteomes" id="UP000293638"/>
    </source>
</evidence>
<keyword evidence="2" id="KW-1185">Reference proteome</keyword>
<dbReference type="PANTHER" id="PTHR10000">
    <property type="entry name" value="PHOSPHOSERINE PHOSPHATASE"/>
    <property type="match status" value="1"/>
</dbReference>
<dbReference type="PANTHER" id="PTHR10000:SF8">
    <property type="entry name" value="HAD SUPERFAMILY HYDROLASE-LIKE, TYPE 3"/>
    <property type="match status" value="1"/>
</dbReference>
<dbReference type="Pfam" id="PF08282">
    <property type="entry name" value="Hydrolase_3"/>
    <property type="match status" value="1"/>
</dbReference>
<proteinExistence type="predicted"/>
<dbReference type="Gene3D" id="3.30.1240.10">
    <property type="match status" value="1"/>
</dbReference>
<organism evidence="1 2">
    <name type="scientific">Motilibacter rhizosphaerae</name>
    <dbReference type="NCBI Taxonomy" id="598652"/>
    <lineage>
        <taxon>Bacteria</taxon>
        <taxon>Bacillati</taxon>
        <taxon>Actinomycetota</taxon>
        <taxon>Actinomycetes</taxon>
        <taxon>Motilibacterales</taxon>
        <taxon>Motilibacteraceae</taxon>
        <taxon>Motilibacter</taxon>
    </lineage>
</organism>
<protein>
    <submittedName>
        <fullName evidence="1">HAD superfamily hydrolase (TIGR01484 family)</fullName>
    </submittedName>
</protein>
<dbReference type="Proteomes" id="UP000293638">
    <property type="component" value="Unassembled WGS sequence"/>
</dbReference>
<dbReference type="GO" id="GO:0016791">
    <property type="term" value="F:phosphatase activity"/>
    <property type="evidence" value="ECO:0007669"/>
    <property type="project" value="UniProtKB-ARBA"/>
</dbReference>
<dbReference type="AlphaFoldDB" id="A0A4Q7NVX9"/>
<evidence type="ECO:0000313" key="1">
    <source>
        <dbReference type="EMBL" id="RZS91314.1"/>
    </source>
</evidence>
<dbReference type="EMBL" id="SGXD01000001">
    <property type="protein sequence ID" value="RZS91314.1"/>
    <property type="molecule type" value="Genomic_DNA"/>
</dbReference>
<accession>A0A4Q7NVX9</accession>
<name>A0A4Q7NVX9_9ACTN</name>
<dbReference type="OrthoDB" id="3180855at2"/>
<keyword evidence="1" id="KW-0378">Hydrolase</keyword>
<dbReference type="GO" id="GO:0005829">
    <property type="term" value="C:cytosol"/>
    <property type="evidence" value="ECO:0007669"/>
    <property type="project" value="TreeGrafter"/>
</dbReference>
<dbReference type="GO" id="GO:0000287">
    <property type="term" value="F:magnesium ion binding"/>
    <property type="evidence" value="ECO:0007669"/>
    <property type="project" value="TreeGrafter"/>
</dbReference>
<sequence length="265" mass="27688">MPVPEGWRPRLVALDLDGTVVAPDDTVPAEVCAAVGAVVAAGVPVVLSTGRSVHHTRPVAEVLGLRSGWLVCSNGSVIATIDPPVVTDTMTFDAGPAVRLLQKHLPDALVAVEELGVGYRVTAPFPEGELAGEQVVMDVDALVREPVTRVILRSPGEEPDHFLDVVGKLGLQDVSYAVGYTAWLDIAPKGVSKAFALSSVARRLGVPASAALAVGDGRNDVEMLQWAGVGAAMGHAPAELQDVADVVTGSFDELGLVSLLRRWFP</sequence>
<dbReference type="SUPFAM" id="SSF56784">
    <property type="entry name" value="HAD-like"/>
    <property type="match status" value="1"/>
</dbReference>
<reference evidence="1 2" key="1">
    <citation type="submission" date="2019-02" db="EMBL/GenBank/DDBJ databases">
        <title>Genomic Encyclopedia of Type Strains, Phase IV (KMG-IV): sequencing the most valuable type-strain genomes for metagenomic binning, comparative biology and taxonomic classification.</title>
        <authorList>
            <person name="Goeker M."/>
        </authorList>
    </citation>
    <scope>NUCLEOTIDE SEQUENCE [LARGE SCALE GENOMIC DNA]</scope>
    <source>
        <strain evidence="1 2">DSM 45622</strain>
    </source>
</reference>
<dbReference type="InterPro" id="IPR036412">
    <property type="entry name" value="HAD-like_sf"/>
</dbReference>
<gene>
    <name evidence="1" type="ORF">EV189_0552</name>
</gene>